<organism evidence="6 7">
    <name type="scientific">Panagrolaimus davidi</name>
    <dbReference type="NCBI Taxonomy" id="227884"/>
    <lineage>
        <taxon>Eukaryota</taxon>
        <taxon>Metazoa</taxon>
        <taxon>Ecdysozoa</taxon>
        <taxon>Nematoda</taxon>
        <taxon>Chromadorea</taxon>
        <taxon>Rhabditida</taxon>
        <taxon>Tylenchina</taxon>
        <taxon>Panagrolaimomorpha</taxon>
        <taxon>Panagrolaimoidea</taxon>
        <taxon>Panagrolaimidae</taxon>
        <taxon>Panagrolaimus</taxon>
    </lineage>
</organism>
<evidence type="ECO:0000256" key="2">
    <source>
        <dbReference type="ARBA" id="ARBA00022771"/>
    </source>
</evidence>
<evidence type="ECO:0000256" key="1">
    <source>
        <dbReference type="ARBA" id="ARBA00022723"/>
    </source>
</evidence>
<dbReference type="SUPFAM" id="SSF57903">
    <property type="entry name" value="FYVE/PHD zinc finger"/>
    <property type="match status" value="1"/>
</dbReference>
<keyword evidence="6" id="KW-1185">Reference proteome</keyword>
<evidence type="ECO:0000256" key="4">
    <source>
        <dbReference type="SAM" id="MobiDB-lite"/>
    </source>
</evidence>
<accession>A0A914PAP7</accession>
<dbReference type="InterPro" id="IPR001965">
    <property type="entry name" value="Znf_PHD"/>
</dbReference>
<proteinExistence type="predicted"/>
<keyword evidence="3" id="KW-0862">Zinc</keyword>
<feature type="compositionally biased region" description="Polar residues" evidence="4">
    <location>
        <begin position="169"/>
        <end position="178"/>
    </location>
</feature>
<feature type="compositionally biased region" description="Polar residues" evidence="4">
    <location>
        <begin position="1"/>
        <end position="11"/>
    </location>
</feature>
<protein>
    <submittedName>
        <fullName evidence="7">Zinc finger PHD-type domain-containing protein</fullName>
    </submittedName>
</protein>
<dbReference type="InterPro" id="IPR011011">
    <property type="entry name" value="Znf_FYVE_PHD"/>
</dbReference>
<dbReference type="SMART" id="SM00249">
    <property type="entry name" value="PHD"/>
    <property type="match status" value="1"/>
</dbReference>
<name>A0A914PAP7_9BILA</name>
<feature type="region of interest" description="Disordered" evidence="4">
    <location>
        <begin position="1"/>
        <end position="21"/>
    </location>
</feature>
<keyword evidence="1" id="KW-0479">Metal-binding</keyword>
<evidence type="ECO:0000259" key="5">
    <source>
        <dbReference type="SMART" id="SM00249"/>
    </source>
</evidence>
<dbReference type="Proteomes" id="UP000887578">
    <property type="component" value="Unplaced"/>
</dbReference>
<dbReference type="GO" id="GO:0008270">
    <property type="term" value="F:zinc ion binding"/>
    <property type="evidence" value="ECO:0007669"/>
    <property type="project" value="UniProtKB-KW"/>
</dbReference>
<feature type="domain" description="Zinc finger PHD-type" evidence="5">
    <location>
        <begin position="281"/>
        <end position="326"/>
    </location>
</feature>
<dbReference type="WBParaSite" id="PDA_v2.g12370.t1">
    <property type="protein sequence ID" value="PDA_v2.g12370.t1"/>
    <property type="gene ID" value="PDA_v2.g12370"/>
</dbReference>
<sequence>MRSEPSGSVSTPKFAPPKMKEQTFLRPAEAYIFEACADLKNATSSIPISPPEKDNLAGSSKSCANKSSESLSNNCNNFKLNHLIYINSETPNPAVTNEQTGKTIPFIPEISVNQVEISQISSTKSNSNDMSSTVEKTIKETQLLENENNSKENCHKELESILSLEKSPQKSISPTSNVEGFKSPERQNEDICMDNEYIENKNEEFKEQNVETIEISNEMTKKDEVVTEDSEDAQEFELLIETSFEPLTENPKTELVVEEEHCQSEDNDVNEILDPDECPVKCICGFNHLEQQTIFCEKCRVWKHIKCLKAEKYANSDDEYFCPDCNDKNLPISPSDAQDLVAKSLKLEHLDSTLKQCYELKLFGALSLQWKSLLQV</sequence>
<dbReference type="InterPro" id="IPR013083">
    <property type="entry name" value="Znf_RING/FYVE/PHD"/>
</dbReference>
<dbReference type="Gene3D" id="3.30.40.10">
    <property type="entry name" value="Zinc/RING finger domain, C3HC4 (zinc finger)"/>
    <property type="match status" value="1"/>
</dbReference>
<feature type="region of interest" description="Disordered" evidence="4">
    <location>
        <begin position="163"/>
        <end position="183"/>
    </location>
</feature>
<dbReference type="AlphaFoldDB" id="A0A914PAP7"/>
<evidence type="ECO:0000256" key="3">
    <source>
        <dbReference type="ARBA" id="ARBA00022833"/>
    </source>
</evidence>
<dbReference type="Pfam" id="PF00628">
    <property type="entry name" value="PHD"/>
    <property type="match status" value="1"/>
</dbReference>
<evidence type="ECO:0000313" key="6">
    <source>
        <dbReference type="Proteomes" id="UP000887578"/>
    </source>
</evidence>
<reference evidence="7" key="1">
    <citation type="submission" date="2022-11" db="UniProtKB">
        <authorList>
            <consortium name="WormBaseParasite"/>
        </authorList>
    </citation>
    <scope>IDENTIFICATION</scope>
</reference>
<evidence type="ECO:0000313" key="7">
    <source>
        <dbReference type="WBParaSite" id="PDA_v2.g12370.t1"/>
    </source>
</evidence>
<dbReference type="InterPro" id="IPR019787">
    <property type="entry name" value="Znf_PHD-finger"/>
</dbReference>
<keyword evidence="2" id="KW-0863">Zinc-finger</keyword>